<keyword evidence="7" id="KW-0067">ATP-binding</keyword>
<dbReference type="Pfam" id="PF00270">
    <property type="entry name" value="DEAD"/>
    <property type="match status" value="1"/>
</dbReference>
<dbReference type="InterPro" id="IPR014001">
    <property type="entry name" value="Helicase_ATP-bd"/>
</dbReference>
<accession>A0ABY7VWL1</accession>
<gene>
    <name evidence="7" type="ORF">PQO03_17670</name>
</gene>
<evidence type="ECO:0000256" key="2">
    <source>
        <dbReference type="ARBA" id="ARBA00023125"/>
    </source>
</evidence>
<evidence type="ECO:0000256" key="4">
    <source>
        <dbReference type="ARBA" id="ARBA00034617"/>
    </source>
</evidence>
<name>A0ABY7VWL1_9BACT</name>
<dbReference type="PANTHER" id="PTHR13710">
    <property type="entry name" value="DNA HELICASE RECQ FAMILY MEMBER"/>
    <property type="match status" value="1"/>
</dbReference>
<dbReference type="EC" id="5.6.2.4" evidence="5"/>
<evidence type="ECO:0000256" key="1">
    <source>
        <dbReference type="ARBA" id="ARBA00005446"/>
    </source>
</evidence>
<keyword evidence="2" id="KW-0238">DNA-binding</keyword>
<proteinExistence type="inferred from homology"/>
<dbReference type="RefSeq" id="WP_274152178.1">
    <property type="nucleotide sequence ID" value="NZ_CP117812.1"/>
</dbReference>
<reference evidence="7 8" key="1">
    <citation type="submission" date="2023-02" db="EMBL/GenBank/DDBJ databases">
        <title>Genome sequence of Lentisphaera profundi SAORIC-696.</title>
        <authorList>
            <person name="Kim e."/>
            <person name="Cho J.-C."/>
            <person name="Choi A."/>
            <person name="Kang I."/>
        </authorList>
    </citation>
    <scope>NUCLEOTIDE SEQUENCE [LARGE SCALE GENOMIC DNA]</scope>
    <source>
        <strain evidence="7 8">SAORIC-696</strain>
    </source>
</reference>
<evidence type="ECO:0000256" key="5">
    <source>
        <dbReference type="ARBA" id="ARBA00034808"/>
    </source>
</evidence>
<dbReference type="EMBL" id="CP117812">
    <property type="protein sequence ID" value="WDE97658.1"/>
    <property type="molecule type" value="Genomic_DNA"/>
</dbReference>
<dbReference type="SUPFAM" id="SSF52540">
    <property type="entry name" value="P-loop containing nucleoside triphosphate hydrolases"/>
    <property type="match status" value="1"/>
</dbReference>
<sequence>MNELREGLKKFFSFDTFLEGQDQVIERVYKGEDLCVVMPTGAGKSLCYQLPALVRQGYTVVISPLIALMKDQVDALKNKGISAEFINSTQSQTIQNNILMQTQQGMIKLLYVAPERMRSQAFRDLLKDYPPLV</sequence>
<keyword evidence="7" id="KW-0347">Helicase</keyword>
<keyword evidence="3" id="KW-0413">Isomerase</keyword>
<keyword evidence="8" id="KW-1185">Reference proteome</keyword>
<dbReference type="PANTHER" id="PTHR13710:SF105">
    <property type="entry name" value="ATP-DEPENDENT DNA HELICASE Q1"/>
    <property type="match status" value="1"/>
</dbReference>
<keyword evidence="7" id="KW-0547">Nucleotide-binding</keyword>
<dbReference type="PROSITE" id="PS51192">
    <property type="entry name" value="HELICASE_ATP_BIND_1"/>
    <property type="match status" value="1"/>
</dbReference>
<dbReference type="InterPro" id="IPR027417">
    <property type="entry name" value="P-loop_NTPase"/>
</dbReference>
<keyword evidence="7" id="KW-0378">Hydrolase</keyword>
<protein>
    <recommendedName>
        <fullName evidence="5">DNA 3'-5' helicase</fullName>
        <ecNumber evidence="5">5.6.2.4</ecNumber>
    </recommendedName>
</protein>
<comment type="similarity">
    <text evidence="1">Belongs to the helicase family. RecQ subfamily.</text>
</comment>
<dbReference type="InterPro" id="IPR011545">
    <property type="entry name" value="DEAD/DEAH_box_helicase_dom"/>
</dbReference>
<evidence type="ECO:0000256" key="3">
    <source>
        <dbReference type="ARBA" id="ARBA00023235"/>
    </source>
</evidence>
<evidence type="ECO:0000259" key="6">
    <source>
        <dbReference type="PROSITE" id="PS51192"/>
    </source>
</evidence>
<feature type="domain" description="Helicase ATP-binding" evidence="6">
    <location>
        <begin position="25"/>
        <end position="133"/>
    </location>
</feature>
<dbReference type="CDD" id="cd17920">
    <property type="entry name" value="DEXHc_RecQ"/>
    <property type="match status" value="1"/>
</dbReference>
<dbReference type="GO" id="GO:0004386">
    <property type="term" value="F:helicase activity"/>
    <property type="evidence" value="ECO:0007669"/>
    <property type="project" value="UniProtKB-KW"/>
</dbReference>
<dbReference type="Gene3D" id="3.40.50.300">
    <property type="entry name" value="P-loop containing nucleotide triphosphate hydrolases"/>
    <property type="match status" value="1"/>
</dbReference>
<evidence type="ECO:0000313" key="8">
    <source>
        <dbReference type="Proteomes" id="UP001214250"/>
    </source>
</evidence>
<evidence type="ECO:0000313" key="7">
    <source>
        <dbReference type="EMBL" id="WDE97658.1"/>
    </source>
</evidence>
<organism evidence="7 8">
    <name type="scientific">Lentisphaera profundi</name>
    <dbReference type="NCBI Taxonomy" id="1658616"/>
    <lineage>
        <taxon>Bacteria</taxon>
        <taxon>Pseudomonadati</taxon>
        <taxon>Lentisphaerota</taxon>
        <taxon>Lentisphaeria</taxon>
        <taxon>Lentisphaerales</taxon>
        <taxon>Lentisphaeraceae</taxon>
        <taxon>Lentisphaera</taxon>
    </lineage>
</organism>
<comment type="catalytic activity">
    <reaction evidence="4">
        <text>Couples ATP hydrolysis with the unwinding of duplex DNA by translocating in the 3'-5' direction.</text>
        <dbReference type="EC" id="5.6.2.4"/>
    </reaction>
</comment>
<dbReference type="Proteomes" id="UP001214250">
    <property type="component" value="Chromosome 2"/>
</dbReference>